<feature type="compositionally biased region" description="Polar residues" evidence="1">
    <location>
        <begin position="22"/>
        <end position="32"/>
    </location>
</feature>
<gene>
    <name evidence="2" type="ORF">AVEN_117335_1</name>
</gene>
<protein>
    <submittedName>
        <fullName evidence="2">Uncharacterized protein</fullName>
    </submittedName>
</protein>
<feature type="compositionally biased region" description="Low complexity" evidence="1">
    <location>
        <begin position="1"/>
        <end position="18"/>
    </location>
</feature>
<organism evidence="2 3">
    <name type="scientific">Araneus ventricosus</name>
    <name type="common">Orbweaver spider</name>
    <name type="synonym">Epeira ventricosa</name>
    <dbReference type="NCBI Taxonomy" id="182803"/>
    <lineage>
        <taxon>Eukaryota</taxon>
        <taxon>Metazoa</taxon>
        <taxon>Ecdysozoa</taxon>
        <taxon>Arthropoda</taxon>
        <taxon>Chelicerata</taxon>
        <taxon>Arachnida</taxon>
        <taxon>Araneae</taxon>
        <taxon>Araneomorphae</taxon>
        <taxon>Entelegynae</taxon>
        <taxon>Araneoidea</taxon>
        <taxon>Araneidae</taxon>
        <taxon>Araneus</taxon>
    </lineage>
</organism>
<feature type="region of interest" description="Disordered" evidence="1">
    <location>
        <begin position="1"/>
        <end position="33"/>
    </location>
</feature>
<sequence length="113" mass="12032">MSVAPSNSLSSNPNQNAPEVSGTITQDESTMPENVEPVAYLDALAEASDISSFVESGKNGVRDSNVETGASILPDNSQIEAEKQFEFIFASDTYTSNGTSNITGENKKYQNFG</sequence>
<dbReference type="Proteomes" id="UP000499080">
    <property type="component" value="Unassembled WGS sequence"/>
</dbReference>
<dbReference type="EMBL" id="BGPR01003523">
    <property type="protein sequence ID" value="GBM89223.1"/>
    <property type="molecule type" value="Genomic_DNA"/>
</dbReference>
<evidence type="ECO:0000256" key="1">
    <source>
        <dbReference type="SAM" id="MobiDB-lite"/>
    </source>
</evidence>
<dbReference type="AlphaFoldDB" id="A0A4Y2JFY3"/>
<feature type="region of interest" description="Disordered" evidence="1">
    <location>
        <begin position="55"/>
        <end position="77"/>
    </location>
</feature>
<evidence type="ECO:0000313" key="3">
    <source>
        <dbReference type="Proteomes" id="UP000499080"/>
    </source>
</evidence>
<accession>A0A4Y2JFY3</accession>
<proteinExistence type="predicted"/>
<keyword evidence="3" id="KW-1185">Reference proteome</keyword>
<evidence type="ECO:0000313" key="2">
    <source>
        <dbReference type="EMBL" id="GBM89223.1"/>
    </source>
</evidence>
<name>A0A4Y2JFY3_ARAVE</name>
<comment type="caution">
    <text evidence="2">The sequence shown here is derived from an EMBL/GenBank/DDBJ whole genome shotgun (WGS) entry which is preliminary data.</text>
</comment>
<reference evidence="2 3" key="1">
    <citation type="journal article" date="2019" name="Sci. Rep.">
        <title>Orb-weaving spider Araneus ventricosus genome elucidates the spidroin gene catalogue.</title>
        <authorList>
            <person name="Kono N."/>
            <person name="Nakamura H."/>
            <person name="Ohtoshi R."/>
            <person name="Moran D.A.P."/>
            <person name="Shinohara A."/>
            <person name="Yoshida Y."/>
            <person name="Fujiwara M."/>
            <person name="Mori M."/>
            <person name="Tomita M."/>
            <person name="Arakawa K."/>
        </authorList>
    </citation>
    <scope>NUCLEOTIDE SEQUENCE [LARGE SCALE GENOMIC DNA]</scope>
</reference>